<evidence type="ECO:0000313" key="1">
    <source>
        <dbReference type="EMBL" id="JAP89950.1"/>
    </source>
</evidence>
<feature type="non-terminal residue" evidence="1">
    <location>
        <position position="1"/>
    </location>
</feature>
<organism evidence="1">
    <name type="scientific">Trepomonas sp. PC1</name>
    <dbReference type="NCBI Taxonomy" id="1076344"/>
    <lineage>
        <taxon>Eukaryota</taxon>
        <taxon>Metamonada</taxon>
        <taxon>Diplomonadida</taxon>
        <taxon>Hexamitidae</taxon>
        <taxon>Hexamitinae</taxon>
        <taxon>Trepomonas</taxon>
    </lineage>
</organism>
<name>A0A146JZ18_9EUKA</name>
<dbReference type="AlphaFoldDB" id="A0A146JZ18"/>
<protein>
    <submittedName>
        <fullName evidence="1">Uncharacterized protein</fullName>
    </submittedName>
</protein>
<reference evidence="1" key="1">
    <citation type="submission" date="2015-07" db="EMBL/GenBank/DDBJ databases">
        <title>Adaptation to a free-living lifestyle via gene acquisitions in the diplomonad Trepomonas sp. PC1.</title>
        <authorList>
            <person name="Xu F."/>
            <person name="Jerlstrom-Hultqvist J."/>
            <person name="Kolisko M."/>
            <person name="Simpson A.G.B."/>
            <person name="Roger A.J."/>
            <person name="Svard S.G."/>
            <person name="Andersson J.O."/>
        </authorList>
    </citation>
    <scope>NUCLEOTIDE SEQUENCE</scope>
    <source>
        <strain evidence="1">PC1</strain>
    </source>
</reference>
<accession>A0A146JZ18</accession>
<gene>
    <name evidence="1" type="ORF">TPC1_30555</name>
</gene>
<sequence length="555" mass="64806">GAEQLLIHFMKIFPLQISQQVIDLFIEKDLDFFTKHLFNFPVVSADDLFLKISLCCVRKEPRICSLIKSFYTDERVEVLFKTLVLIRNYSCQKAPKKQASIAFQKVALSQIDFIHFIQQLRVQEYISNLNSGFDGFKKIQALHCIQIMLQLQTYVGNVQSSSVLIEFYQLSLKIAENFNLNQAKIFIVNTFSIFTSAEFDFLGYNQLYDKSITMVRSLQNQESITAFMWSMKPMAQFQLRYGNFILYLYKYISHENLKAELEQISNLEFQDGRVSIGPQLNFLKTSVIYNTILFCNQKDQELLSRLVGVVTQYYLNNYTPKFLKALTAIVRTKQIFLDQLLTKLAFSTLQCAAEDDAMDFENLVPTSVLISDETQINKFNNAIELLKQIVDRVVMNMYEKVENDILFNYALRLASRLANNQQNELVICQLTRVLHTCHVCQNTQRLEQVLQFDFQRKIFSGLFPKSNFDSRILLQEIELVEGEVQQGECTQKPQIVYIINKIWKQKSALSQMSQVLLQYLKSGLKDQKAEKYEIDEAEFMKLRNQHTDKIKQWLQ</sequence>
<proteinExistence type="predicted"/>
<dbReference type="EMBL" id="GDID01006656">
    <property type="protein sequence ID" value="JAP89950.1"/>
    <property type="molecule type" value="Transcribed_RNA"/>
</dbReference>